<protein>
    <submittedName>
        <fullName evidence="2">Uncharacterized protein</fullName>
    </submittedName>
</protein>
<keyword evidence="1" id="KW-0472">Membrane</keyword>
<organism evidence="2 3">
    <name type="scientific">Thyridium curvatum</name>
    <dbReference type="NCBI Taxonomy" id="1093900"/>
    <lineage>
        <taxon>Eukaryota</taxon>
        <taxon>Fungi</taxon>
        <taxon>Dikarya</taxon>
        <taxon>Ascomycota</taxon>
        <taxon>Pezizomycotina</taxon>
        <taxon>Sordariomycetes</taxon>
        <taxon>Sordariomycetidae</taxon>
        <taxon>Thyridiales</taxon>
        <taxon>Thyridiaceae</taxon>
        <taxon>Thyridium</taxon>
    </lineage>
</organism>
<feature type="transmembrane region" description="Helical" evidence="1">
    <location>
        <begin position="118"/>
        <end position="135"/>
    </location>
</feature>
<dbReference type="Pfam" id="PF17198">
    <property type="entry name" value="AveC_like"/>
    <property type="match status" value="1"/>
</dbReference>
<comment type="caution">
    <text evidence="2">The sequence shown here is derived from an EMBL/GenBank/DDBJ whole genome shotgun (WGS) entry which is preliminary data.</text>
</comment>
<feature type="transmembrane region" description="Helical" evidence="1">
    <location>
        <begin position="40"/>
        <end position="59"/>
    </location>
</feature>
<feature type="transmembrane region" description="Helical" evidence="1">
    <location>
        <begin position="169"/>
        <end position="193"/>
    </location>
</feature>
<feature type="transmembrane region" description="Helical" evidence="1">
    <location>
        <begin position="251"/>
        <end position="269"/>
    </location>
</feature>
<feature type="transmembrane region" description="Helical" evidence="1">
    <location>
        <begin position="79"/>
        <end position="97"/>
    </location>
</feature>
<accession>A0A507AZF6</accession>
<dbReference type="EMBL" id="SKBQ01000046">
    <property type="protein sequence ID" value="TPX11824.1"/>
    <property type="molecule type" value="Genomic_DNA"/>
</dbReference>
<keyword evidence="1" id="KW-0812">Transmembrane</keyword>
<evidence type="ECO:0000313" key="3">
    <source>
        <dbReference type="Proteomes" id="UP000319257"/>
    </source>
</evidence>
<evidence type="ECO:0000256" key="1">
    <source>
        <dbReference type="SAM" id="Phobius"/>
    </source>
</evidence>
<dbReference type="AlphaFoldDB" id="A0A507AZF6"/>
<name>A0A507AZF6_9PEZI</name>
<proteinExistence type="predicted"/>
<reference evidence="2 3" key="1">
    <citation type="submission" date="2019-06" db="EMBL/GenBank/DDBJ databases">
        <title>Draft genome sequence of the filamentous fungus Phialemoniopsis curvata isolated from diesel fuel.</title>
        <authorList>
            <person name="Varaljay V.A."/>
            <person name="Lyon W.J."/>
            <person name="Crouch A.L."/>
            <person name="Drake C.E."/>
            <person name="Hollomon J.M."/>
            <person name="Nadeau L.J."/>
            <person name="Nunn H.S."/>
            <person name="Stevenson B.S."/>
            <person name="Bojanowski C.L."/>
            <person name="Crookes-Goodson W.J."/>
        </authorList>
    </citation>
    <scope>NUCLEOTIDE SEQUENCE [LARGE SCALE GENOMIC DNA]</scope>
    <source>
        <strain evidence="2 3">D216</strain>
    </source>
</reference>
<keyword evidence="3" id="KW-1185">Reference proteome</keyword>
<dbReference type="OrthoDB" id="10351819at2759"/>
<feature type="transmembrane region" description="Helical" evidence="1">
    <location>
        <begin position="205"/>
        <end position="226"/>
    </location>
</feature>
<feature type="transmembrane region" description="Helical" evidence="1">
    <location>
        <begin position="300"/>
        <end position="324"/>
    </location>
</feature>
<dbReference type="InParanoid" id="A0A507AZF6"/>
<dbReference type="RefSeq" id="XP_030993535.1">
    <property type="nucleotide sequence ID" value="XM_031142318.1"/>
</dbReference>
<sequence length="363" mass="40341">MTPPANGSSKTATITVASTKLEGVRKSVPPAPQERKSGAVYFWAIAGLAQLALWTNNWVRWVPSAEFKRPDPGPDPYPYMYVLRGTEALNVFLFLFIGHYTVVKPWAKNGYPSLDGKLFIGGFFASTLDIMFAWFNPTWAMNAYGVAMGSWANKIPGFPAPGASQVPWGLLWCLPAYIWLGVGAAIFGCAILDRLRAAFPTMSTATMYVFVDGVYIAIFTCLAMFWNRTQVYTYVSLPKALTLWYGETYQLPMYEPVLIGMYCWGFTWVRDGRDARGRCPLDRELPAPDRNQLRTEMLSTVAIIGWAAAVTIIAYMVPFSWLAMMGDSVPELPSYLQSGIYCGQPGGPLCPGQYLAKLRMELP</sequence>
<dbReference type="Proteomes" id="UP000319257">
    <property type="component" value="Unassembled WGS sequence"/>
</dbReference>
<evidence type="ECO:0000313" key="2">
    <source>
        <dbReference type="EMBL" id="TPX11824.1"/>
    </source>
</evidence>
<dbReference type="GeneID" id="41975008"/>
<keyword evidence="1" id="KW-1133">Transmembrane helix</keyword>
<gene>
    <name evidence="2" type="ORF">E0L32_007561</name>
</gene>
<dbReference type="InterPro" id="IPR033459">
    <property type="entry name" value="AveC-like"/>
</dbReference>